<dbReference type="RefSeq" id="WP_093228958.1">
    <property type="nucleotide sequence ID" value="NZ_FORR01000004.1"/>
</dbReference>
<dbReference type="PANTHER" id="PTHR39164">
    <property type="entry name" value="PROTEIN CCDC"/>
    <property type="match status" value="1"/>
</dbReference>
<dbReference type="OrthoDB" id="120091at2"/>
<proteinExistence type="predicted"/>
<dbReference type="Proteomes" id="UP000199545">
    <property type="component" value="Unassembled WGS sequence"/>
</dbReference>
<dbReference type="PIRSF" id="PIRSF021441">
    <property type="entry name" value="DUF1453"/>
    <property type="match status" value="1"/>
</dbReference>
<sequence length="167" mass="19188">MGHAFPINPHIMIPIGILTMAVTVLFFRLRATKKPTSAKKILIPPLGMSTGFLMFLYPPTHIPLWWAGLAFLAGMVFLSTPLIKTSQLEIKNNQVYLKHSRAFVLVLVVLLIIRFSLHNYIEQHISIFQTAALFFILAFGMILPWRLVMYYKYRKLMKQLHTDISSS</sequence>
<feature type="transmembrane region" description="Helical" evidence="1">
    <location>
        <begin position="41"/>
        <end position="58"/>
    </location>
</feature>
<dbReference type="EMBL" id="FORR01000004">
    <property type="protein sequence ID" value="SFJ09848.1"/>
    <property type="molecule type" value="Genomic_DNA"/>
</dbReference>
<keyword evidence="1" id="KW-1133">Transmembrane helix</keyword>
<accession>A0A1I3NKD6</accession>
<dbReference type="STRING" id="46223.SAMN05421852_104184"/>
<keyword evidence="1" id="KW-0812">Transmembrane</keyword>
<reference evidence="2 3" key="1">
    <citation type="submission" date="2016-10" db="EMBL/GenBank/DDBJ databases">
        <authorList>
            <person name="de Groot N.N."/>
        </authorList>
    </citation>
    <scope>NUCLEOTIDE SEQUENCE [LARGE SCALE GENOMIC DNA]</scope>
    <source>
        <strain evidence="2 3">DSM 44778</strain>
    </source>
</reference>
<evidence type="ECO:0000256" key="1">
    <source>
        <dbReference type="SAM" id="Phobius"/>
    </source>
</evidence>
<dbReference type="Pfam" id="PF07301">
    <property type="entry name" value="DUF1453"/>
    <property type="match status" value="1"/>
</dbReference>
<feature type="transmembrane region" description="Helical" evidence="1">
    <location>
        <begin position="127"/>
        <end position="148"/>
    </location>
</feature>
<organism evidence="2 3">
    <name type="scientific">Thermoflavimicrobium dichotomicum</name>
    <dbReference type="NCBI Taxonomy" id="46223"/>
    <lineage>
        <taxon>Bacteria</taxon>
        <taxon>Bacillati</taxon>
        <taxon>Bacillota</taxon>
        <taxon>Bacilli</taxon>
        <taxon>Bacillales</taxon>
        <taxon>Thermoactinomycetaceae</taxon>
        <taxon>Thermoflavimicrobium</taxon>
    </lineage>
</organism>
<dbReference type="AlphaFoldDB" id="A0A1I3NKD6"/>
<dbReference type="InterPro" id="IPR031306">
    <property type="entry name" value="CcdC"/>
</dbReference>
<keyword evidence="3" id="KW-1185">Reference proteome</keyword>
<protein>
    <submittedName>
        <fullName evidence="2">Membrane protein CcdC involved in cytochrome C biogenesis</fullName>
    </submittedName>
</protein>
<dbReference type="PANTHER" id="PTHR39164:SF1">
    <property type="entry name" value="PROTEIN CCDC"/>
    <property type="match status" value="1"/>
</dbReference>
<dbReference type="InterPro" id="IPR058247">
    <property type="entry name" value="DUF1453"/>
</dbReference>
<evidence type="ECO:0000313" key="2">
    <source>
        <dbReference type="EMBL" id="SFJ09848.1"/>
    </source>
</evidence>
<gene>
    <name evidence="2" type="ORF">SAMN05421852_104184</name>
</gene>
<name>A0A1I3NKD6_9BACL</name>
<keyword evidence="1" id="KW-0472">Membrane</keyword>
<feature type="transmembrane region" description="Helical" evidence="1">
    <location>
        <begin position="103"/>
        <end position="121"/>
    </location>
</feature>
<feature type="transmembrane region" description="Helical" evidence="1">
    <location>
        <begin position="12"/>
        <end position="29"/>
    </location>
</feature>
<evidence type="ECO:0000313" key="3">
    <source>
        <dbReference type="Proteomes" id="UP000199545"/>
    </source>
</evidence>
<feature type="transmembrane region" description="Helical" evidence="1">
    <location>
        <begin position="64"/>
        <end position="83"/>
    </location>
</feature>